<accession>A0A4E0RLT4</accession>
<proteinExistence type="predicted"/>
<comment type="caution">
    <text evidence="3">The sequence shown here is derived from an EMBL/GenBank/DDBJ whole genome shotgun (WGS) entry which is preliminary data.</text>
</comment>
<dbReference type="PANTHER" id="PTHR14139">
    <property type="entry name" value="CALSYNTENIN"/>
    <property type="match status" value="1"/>
</dbReference>
<evidence type="ECO:0000256" key="2">
    <source>
        <dbReference type="SAM" id="Phobius"/>
    </source>
</evidence>
<dbReference type="Proteomes" id="UP000230066">
    <property type="component" value="Unassembled WGS sequence"/>
</dbReference>
<dbReference type="GO" id="GO:0009986">
    <property type="term" value="C:cell surface"/>
    <property type="evidence" value="ECO:0007669"/>
    <property type="project" value="TreeGrafter"/>
</dbReference>
<dbReference type="GO" id="GO:0051965">
    <property type="term" value="P:positive regulation of synapse assembly"/>
    <property type="evidence" value="ECO:0007669"/>
    <property type="project" value="TreeGrafter"/>
</dbReference>
<feature type="transmembrane region" description="Helical" evidence="2">
    <location>
        <begin position="511"/>
        <end position="533"/>
    </location>
</feature>
<gene>
    <name evidence="3" type="ORF">D915_006730</name>
</gene>
<feature type="region of interest" description="Disordered" evidence="1">
    <location>
        <begin position="1077"/>
        <end position="1117"/>
    </location>
</feature>
<keyword evidence="2" id="KW-1133">Transmembrane helix</keyword>
<name>A0A4E0RLT4_FASHE</name>
<dbReference type="EMBL" id="JXXN02002903">
    <property type="protein sequence ID" value="THD22228.1"/>
    <property type="molecule type" value="Genomic_DNA"/>
</dbReference>
<sequence length="1117" mass="125182">MTERARACNADGHWKHRSKSIEPELIYTALPQAHLVSPNAILNTCEDHKEQEYCEPKEATLRVKLLWSREDSPRGKRPGAGDNADDDDEEDLTKSTEDLTSVCDFDNLSVRAHAQSCAPNVEQFSRQNVATFELYSMGLIDLTSTTEDYDMFQPVNGVKLLIDGDPIPMDGDLIQITEDVPMHLIRQHSTQTRMTVGACWHSRVARYVQHFTGQLAAMMLQVGAQMPEEQIQCLANCYPRLHVTGPLNNAQLPDLPPLHQSRLDNLIVQANHLTDLTDLMQHVIFFNPRIRSLPKRRPEPIAIRLTTSITNPSHCQPSTVPDLTIRLVRLPITETVKNLVWTREVHVASQSSVGKSQSTGQLISTTGRIVPKYSLILRSGRSLKQPITISSTALFQGVWLFPSTELSWIPLARPNDAEEVALSAYNVYFEIEPTGERVRPRIAKALKRVHYAAVPPLENPAKTVVANRQAIPIRQSPLLQSPQNPPAELIVKPTEPNMNDPTWKQSLNVTYTLMGFAIAIVFISIAVGVTHFFRVRSKTNSRAPTAQKRGWAPMPNIKDIVQGPVPPTVSTNPSEIVKRPPAPKNTTLEVIVNPTTHRKEFEEMENKFCFYDRKKWEFSMILIYNSFSSNFFAAASNPSHCQPSTVPDLTIRLVRLPITETVKNSVWTREVHVASQSSVGKSQSTGQLISTTGRIVPKYSLVLRSGRSLKQPITISSTALVQGVWLFPSTELSWIPLARPNDAEEVALNHTVSNCDVDLCPAEPNDHKIVQFARQETITIGTEFLPPGLHVEQSSNGMRFRGPVRADQITQILQHLKWFNRDYEPPRRRCFKLICLASADSRIGPPLMVQSNVLQVVFEIEPTGERVRPRIAKALKRVHYAAVPPLENPAKTIVANQQAIPIRQSPLLQSPQNHPAELIVKPTEPNMNDPTWNQSLNVTYTLMGFAIAIVFISIAVGVTHFFRVRSKTNSRAPTVQKRGWAPMPHMEDIVQGPVPPKVSTNPSAIVKRPPAPKNTTLEVIVNPTTHRKEFEEMENKFCFYDRKLYDEDDEDTLDPDNPAFQDTIYDSEQARTYRSYVTGDDPHEDVSDFDVASDRGTQSVTSAVQGVKDSASEQPEP</sequence>
<evidence type="ECO:0000313" key="3">
    <source>
        <dbReference type="EMBL" id="THD22228.1"/>
    </source>
</evidence>
<protein>
    <submittedName>
        <fullName evidence="3">Uncharacterized protein</fullName>
    </submittedName>
</protein>
<dbReference type="AlphaFoldDB" id="A0A4E0RLT4"/>
<keyword evidence="4" id="KW-1185">Reference proteome</keyword>
<feature type="compositionally biased region" description="Polar residues" evidence="1">
    <location>
        <begin position="1095"/>
        <end position="1104"/>
    </location>
</feature>
<keyword evidence="2" id="KW-0812">Transmembrane</keyword>
<dbReference type="GO" id="GO:0050806">
    <property type="term" value="P:positive regulation of synaptic transmission"/>
    <property type="evidence" value="ECO:0007669"/>
    <property type="project" value="TreeGrafter"/>
</dbReference>
<feature type="region of interest" description="Disordered" evidence="1">
    <location>
        <begin position="70"/>
        <end position="95"/>
    </location>
</feature>
<organism evidence="3 4">
    <name type="scientific">Fasciola hepatica</name>
    <name type="common">Liver fluke</name>
    <dbReference type="NCBI Taxonomy" id="6192"/>
    <lineage>
        <taxon>Eukaryota</taxon>
        <taxon>Metazoa</taxon>
        <taxon>Spiralia</taxon>
        <taxon>Lophotrochozoa</taxon>
        <taxon>Platyhelminthes</taxon>
        <taxon>Trematoda</taxon>
        <taxon>Digenea</taxon>
        <taxon>Plagiorchiida</taxon>
        <taxon>Echinostomata</taxon>
        <taxon>Echinostomatoidea</taxon>
        <taxon>Fasciolidae</taxon>
        <taxon>Fasciola</taxon>
    </lineage>
</organism>
<evidence type="ECO:0000256" key="1">
    <source>
        <dbReference type="SAM" id="MobiDB-lite"/>
    </source>
</evidence>
<dbReference type="PANTHER" id="PTHR14139:SF2">
    <property type="entry name" value="CALSYNTENIN-1"/>
    <property type="match status" value="1"/>
</dbReference>
<keyword evidence="2" id="KW-0472">Membrane</keyword>
<reference evidence="3" key="1">
    <citation type="submission" date="2019-03" db="EMBL/GenBank/DDBJ databases">
        <title>Improved annotation for the trematode Fasciola hepatica.</title>
        <authorList>
            <person name="Choi Y.-J."/>
            <person name="Martin J."/>
            <person name="Mitreva M."/>
        </authorList>
    </citation>
    <scope>NUCLEOTIDE SEQUENCE [LARGE SCALE GENOMIC DNA]</scope>
</reference>
<dbReference type="GO" id="GO:0045211">
    <property type="term" value="C:postsynaptic membrane"/>
    <property type="evidence" value="ECO:0007669"/>
    <property type="project" value="TreeGrafter"/>
</dbReference>
<evidence type="ECO:0000313" key="4">
    <source>
        <dbReference type="Proteomes" id="UP000230066"/>
    </source>
</evidence>
<feature type="transmembrane region" description="Helical" evidence="2">
    <location>
        <begin position="940"/>
        <end position="962"/>
    </location>
</feature>